<dbReference type="InterPro" id="IPR020846">
    <property type="entry name" value="MFS_dom"/>
</dbReference>
<keyword evidence="8" id="KW-1185">Reference proteome</keyword>
<organism evidence="7 8">
    <name type="scientific">Thalassobaculum litoreum DSM 18839</name>
    <dbReference type="NCBI Taxonomy" id="1123362"/>
    <lineage>
        <taxon>Bacteria</taxon>
        <taxon>Pseudomonadati</taxon>
        <taxon>Pseudomonadota</taxon>
        <taxon>Alphaproteobacteria</taxon>
        <taxon>Rhodospirillales</taxon>
        <taxon>Thalassobaculaceae</taxon>
        <taxon>Thalassobaculum</taxon>
    </lineage>
</organism>
<feature type="transmembrane region" description="Helical" evidence="4">
    <location>
        <begin position="261"/>
        <end position="280"/>
    </location>
</feature>
<comment type="caution">
    <text evidence="7">The sequence shown here is derived from an EMBL/GenBank/DDBJ whole genome shotgun (WGS) entry which is preliminary data.</text>
</comment>
<feature type="transmembrane region" description="Helical" evidence="4">
    <location>
        <begin position="312"/>
        <end position="341"/>
    </location>
</feature>
<sequence>MRKTGSKTGWAALSVLALCFLLNALARGAGETYAVFLLPIGEETGWHRADLTSVYSVYMLANGLASPFVGAAFDRFGGRALYVFGLISLGGGFWLAGQMQNLWHLTMTVGVMGGLGIASLGMIPGSILISRWFDARMGTAMAIASAGLGTGTLVLAPLAQVMVDSVGWRGGYGLIGGTILLLAVPVALLPWRRITAGVVERAPAASAGLPTQGIARAIRTRPFWALFFAFFFTAVAGYGVALQTVAYLVEQGFAPIQAASAFGFAGMLSIFGMLVVGAAADRYGNRVTVSVTYIATLVGIVSLALVQVHPGFAFVVGFVLFFGGSMGARGPIISTLAATIFSGRGIGAIYGTITTGQGLGAAIGTWLAGFLHDLTGGYTVGFVISSGFMLAAMTVFWVVPELATRRRRDDAYS</sequence>
<evidence type="ECO:0000259" key="6">
    <source>
        <dbReference type="PROSITE" id="PS50850"/>
    </source>
</evidence>
<feature type="transmembrane region" description="Helical" evidence="4">
    <location>
        <begin position="287"/>
        <end position="306"/>
    </location>
</feature>
<evidence type="ECO:0000256" key="2">
    <source>
        <dbReference type="ARBA" id="ARBA00022989"/>
    </source>
</evidence>
<keyword evidence="5" id="KW-0732">Signal</keyword>
<feature type="chain" id="PRO_5034209437" evidence="5">
    <location>
        <begin position="27"/>
        <end position="413"/>
    </location>
</feature>
<dbReference type="InterPro" id="IPR050327">
    <property type="entry name" value="Proton-linked_MCT"/>
</dbReference>
<dbReference type="RefSeq" id="WP_093147506.1">
    <property type="nucleotide sequence ID" value="NZ_FNBW01000001.1"/>
</dbReference>
<dbReference type="PANTHER" id="PTHR11360">
    <property type="entry name" value="MONOCARBOXYLATE TRANSPORTER"/>
    <property type="match status" value="1"/>
</dbReference>
<name>A0A8G2BE28_9PROT</name>
<dbReference type="PROSITE" id="PS50850">
    <property type="entry name" value="MFS"/>
    <property type="match status" value="1"/>
</dbReference>
<feature type="transmembrane region" description="Helical" evidence="4">
    <location>
        <begin position="171"/>
        <end position="191"/>
    </location>
</feature>
<feature type="transmembrane region" description="Helical" evidence="4">
    <location>
        <begin position="377"/>
        <end position="399"/>
    </location>
</feature>
<dbReference type="InterPro" id="IPR036259">
    <property type="entry name" value="MFS_trans_sf"/>
</dbReference>
<dbReference type="GO" id="GO:0022857">
    <property type="term" value="F:transmembrane transporter activity"/>
    <property type="evidence" value="ECO:0007669"/>
    <property type="project" value="InterPro"/>
</dbReference>
<proteinExistence type="predicted"/>
<gene>
    <name evidence="7" type="ORF">SAMN05660686_00176</name>
</gene>
<evidence type="ECO:0000313" key="8">
    <source>
        <dbReference type="Proteomes" id="UP000198615"/>
    </source>
</evidence>
<feature type="transmembrane region" description="Helical" evidence="4">
    <location>
        <begin position="223"/>
        <end position="249"/>
    </location>
</feature>
<evidence type="ECO:0000256" key="4">
    <source>
        <dbReference type="SAM" id="Phobius"/>
    </source>
</evidence>
<evidence type="ECO:0000256" key="3">
    <source>
        <dbReference type="ARBA" id="ARBA00023136"/>
    </source>
</evidence>
<accession>A0A8G2BE28</accession>
<keyword evidence="3 4" id="KW-0472">Membrane</keyword>
<dbReference type="Proteomes" id="UP000198615">
    <property type="component" value="Unassembled WGS sequence"/>
</dbReference>
<keyword evidence="1 4" id="KW-0812">Transmembrane</keyword>
<dbReference type="PANTHER" id="PTHR11360:SF284">
    <property type="entry name" value="EG:103B4.3 PROTEIN-RELATED"/>
    <property type="match status" value="1"/>
</dbReference>
<dbReference type="Gene3D" id="1.20.1250.20">
    <property type="entry name" value="MFS general substrate transporter like domains"/>
    <property type="match status" value="1"/>
</dbReference>
<evidence type="ECO:0000256" key="1">
    <source>
        <dbReference type="ARBA" id="ARBA00022692"/>
    </source>
</evidence>
<feature type="transmembrane region" description="Helical" evidence="4">
    <location>
        <begin position="80"/>
        <end position="97"/>
    </location>
</feature>
<protein>
    <submittedName>
        <fullName evidence="7">Sugar phosphate permease</fullName>
    </submittedName>
</protein>
<dbReference type="Pfam" id="PF07690">
    <property type="entry name" value="MFS_1"/>
    <property type="match status" value="1"/>
</dbReference>
<feature type="domain" description="Major facilitator superfamily (MFS) profile" evidence="6">
    <location>
        <begin position="12"/>
        <end position="403"/>
    </location>
</feature>
<feature type="transmembrane region" description="Helical" evidence="4">
    <location>
        <begin position="348"/>
        <end position="371"/>
    </location>
</feature>
<feature type="transmembrane region" description="Helical" evidence="4">
    <location>
        <begin position="52"/>
        <end position="73"/>
    </location>
</feature>
<reference evidence="7 8" key="1">
    <citation type="submission" date="2016-10" db="EMBL/GenBank/DDBJ databases">
        <authorList>
            <person name="Varghese N."/>
            <person name="Submissions S."/>
        </authorList>
    </citation>
    <scope>NUCLEOTIDE SEQUENCE [LARGE SCALE GENOMIC DNA]</scope>
    <source>
        <strain evidence="7 8">DSM 18839</strain>
    </source>
</reference>
<feature type="transmembrane region" description="Helical" evidence="4">
    <location>
        <begin position="103"/>
        <end position="128"/>
    </location>
</feature>
<dbReference type="EMBL" id="FNBW01000001">
    <property type="protein sequence ID" value="SDF08261.1"/>
    <property type="molecule type" value="Genomic_DNA"/>
</dbReference>
<dbReference type="OrthoDB" id="7200137at2"/>
<dbReference type="CDD" id="cd17355">
    <property type="entry name" value="MFS_YcxA_like"/>
    <property type="match status" value="1"/>
</dbReference>
<evidence type="ECO:0000256" key="5">
    <source>
        <dbReference type="SAM" id="SignalP"/>
    </source>
</evidence>
<feature type="transmembrane region" description="Helical" evidence="4">
    <location>
        <begin position="140"/>
        <end position="159"/>
    </location>
</feature>
<dbReference type="InterPro" id="IPR011701">
    <property type="entry name" value="MFS"/>
</dbReference>
<dbReference type="AlphaFoldDB" id="A0A8G2BE28"/>
<feature type="signal peptide" evidence="5">
    <location>
        <begin position="1"/>
        <end position="26"/>
    </location>
</feature>
<dbReference type="SUPFAM" id="SSF103473">
    <property type="entry name" value="MFS general substrate transporter"/>
    <property type="match status" value="1"/>
</dbReference>
<keyword evidence="2 4" id="KW-1133">Transmembrane helix</keyword>
<evidence type="ECO:0000313" key="7">
    <source>
        <dbReference type="EMBL" id="SDF08261.1"/>
    </source>
</evidence>